<evidence type="ECO:0000256" key="3">
    <source>
        <dbReference type="ARBA" id="ARBA00022741"/>
    </source>
</evidence>
<keyword evidence="8" id="KW-1185">Reference proteome</keyword>
<dbReference type="InterPro" id="IPR017871">
    <property type="entry name" value="ABC_transporter-like_CS"/>
</dbReference>
<evidence type="ECO:0000259" key="6">
    <source>
        <dbReference type="PROSITE" id="PS50893"/>
    </source>
</evidence>
<dbReference type="PANTHER" id="PTHR43335:SF2">
    <property type="entry name" value="ABC TRANSPORTER, ATP-BINDING PROTEIN"/>
    <property type="match status" value="1"/>
</dbReference>
<dbReference type="CDD" id="cd03230">
    <property type="entry name" value="ABC_DR_subfamily_A"/>
    <property type="match status" value="1"/>
</dbReference>
<evidence type="ECO:0000313" key="8">
    <source>
        <dbReference type="Proteomes" id="UP001596395"/>
    </source>
</evidence>
<comment type="caution">
    <text evidence="7">The sequence shown here is derived from an EMBL/GenBank/DDBJ whole genome shotgun (WGS) entry which is preliminary data.</text>
</comment>
<dbReference type="RefSeq" id="WP_336350227.1">
    <property type="nucleotide sequence ID" value="NZ_JAZAQL010000002.1"/>
</dbReference>
<reference evidence="7 8" key="1">
    <citation type="journal article" date="2019" name="Int. J. Syst. Evol. Microbiol.">
        <title>The Global Catalogue of Microorganisms (GCM) 10K type strain sequencing project: providing services to taxonomists for standard genome sequencing and annotation.</title>
        <authorList>
            <consortium name="The Broad Institute Genomics Platform"/>
            <consortium name="The Broad Institute Genome Sequencing Center for Infectious Disease"/>
            <person name="Wu L."/>
            <person name="Ma J."/>
        </authorList>
    </citation>
    <scope>NUCLEOTIDE SEQUENCE [LARGE SCALE GENOMIC DNA]</scope>
    <source>
        <strain evidence="7 8">GX26</strain>
    </source>
</reference>
<evidence type="ECO:0000313" key="7">
    <source>
        <dbReference type="EMBL" id="MFC6953265.1"/>
    </source>
</evidence>
<sequence>MSDGNPEVADETEEADVDEASPDVDEAAADEAAADVDTQSLEDTGGAPAAEPTPESRVVARTDGLGVRFGDVQVLSDVDLAVQGGAVTAVVGANGSGKSTLLRALAGLLEPTAGTVQVVADAARPVGFCPQDPRFRAHFTVDETLSFYASLLDAAVDVDDTLELVGLGAVADRRVDALSGGMIRLLGIAQAVLGDPELLVLDEPASGLDPSLRAHIFETLRDVAATGPAVVVATHHLSGAATADRVLVLDDGGVAADDTPEAVMADAGVDSLDAAFTAIVGDELAVRAGTEVGE</sequence>
<evidence type="ECO:0000256" key="2">
    <source>
        <dbReference type="ARBA" id="ARBA00022448"/>
    </source>
</evidence>
<organism evidence="7 8">
    <name type="scientific">Halorubellus litoreus</name>
    <dbReference type="NCBI Taxonomy" id="755308"/>
    <lineage>
        <taxon>Archaea</taxon>
        <taxon>Methanobacteriati</taxon>
        <taxon>Methanobacteriota</taxon>
        <taxon>Stenosarchaea group</taxon>
        <taxon>Halobacteria</taxon>
        <taxon>Halobacteriales</taxon>
        <taxon>Halorubellaceae</taxon>
        <taxon>Halorubellus</taxon>
    </lineage>
</organism>
<keyword evidence="4 7" id="KW-0067">ATP-binding</keyword>
<dbReference type="InterPro" id="IPR003593">
    <property type="entry name" value="AAA+_ATPase"/>
</dbReference>
<dbReference type="Gene3D" id="3.40.50.300">
    <property type="entry name" value="P-loop containing nucleotide triphosphate hydrolases"/>
    <property type="match status" value="1"/>
</dbReference>
<dbReference type="Pfam" id="PF00005">
    <property type="entry name" value="ABC_tran"/>
    <property type="match status" value="1"/>
</dbReference>
<dbReference type="SUPFAM" id="SSF52540">
    <property type="entry name" value="P-loop containing nucleoside triphosphate hydrolases"/>
    <property type="match status" value="1"/>
</dbReference>
<keyword evidence="3" id="KW-0547">Nucleotide-binding</keyword>
<dbReference type="Proteomes" id="UP001596395">
    <property type="component" value="Unassembled WGS sequence"/>
</dbReference>
<feature type="region of interest" description="Disordered" evidence="5">
    <location>
        <begin position="1"/>
        <end position="58"/>
    </location>
</feature>
<accession>A0ABD5VCZ5</accession>
<feature type="compositionally biased region" description="Acidic residues" evidence="5">
    <location>
        <begin position="8"/>
        <end position="34"/>
    </location>
</feature>
<dbReference type="GO" id="GO:0005524">
    <property type="term" value="F:ATP binding"/>
    <property type="evidence" value="ECO:0007669"/>
    <property type="project" value="UniProtKB-KW"/>
</dbReference>
<keyword evidence="2" id="KW-0813">Transport</keyword>
<dbReference type="InterPro" id="IPR003439">
    <property type="entry name" value="ABC_transporter-like_ATP-bd"/>
</dbReference>
<feature type="domain" description="ABC transporter" evidence="6">
    <location>
        <begin position="60"/>
        <end position="276"/>
    </location>
</feature>
<evidence type="ECO:0000256" key="1">
    <source>
        <dbReference type="ARBA" id="ARBA00005417"/>
    </source>
</evidence>
<name>A0ABD5VCZ5_9EURY</name>
<dbReference type="PROSITE" id="PS50893">
    <property type="entry name" value="ABC_TRANSPORTER_2"/>
    <property type="match status" value="1"/>
</dbReference>
<dbReference type="EMBL" id="JBHSXN010000002">
    <property type="protein sequence ID" value="MFC6953265.1"/>
    <property type="molecule type" value="Genomic_DNA"/>
</dbReference>
<dbReference type="InterPro" id="IPR027417">
    <property type="entry name" value="P-loop_NTPase"/>
</dbReference>
<proteinExistence type="inferred from homology"/>
<evidence type="ECO:0000256" key="5">
    <source>
        <dbReference type="SAM" id="MobiDB-lite"/>
    </source>
</evidence>
<dbReference type="PANTHER" id="PTHR43335">
    <property type="entry name" value="ABC TRANSPORTER, ATP-BINDING PROTEIN"/>
    <property type="match status" value="1"/>
</dbReference>
<dbReference type="AlphaFoldDB" id="A0ABD5VCZ5"/>
<dbReference type="PROSITE" id="PS00211">
    <property type="entry name" value="ABC_TRANSPORTER_1"/>
    <property type="match status" value="1"/>
</dbReference>
<evidence type="ECO:0000256" key="4">
    <source>
        <dbReference type="ARBA" id="ARBA00022840"/>
    </source>
</evidence>
<gene>
    <name evidence="7" type="ORF">ACFQGB_10355</name>
</gene>
<protein>
    <submittedName>
        <fullName evidence="7">ABC transporter ATP-binding protein</fullName>
    </submittedName>
</protein>
<dbReference type="SMART" id="SM00382">
    <property type="entry name" value="AAA"/>
    <property type="match status" value="1"/>
</dbReference>
<comment type="similarity">
    <text evidence="1">Belongs to the ABC transporter superfamily.</text>
</comment>